<keyword evidence="3" id="KW-1185">Reference proteome</keyword>
<dbReference type="AlphaFoldDB" id="A0A183GTB8"/>
<feature type="compositionally biased region" description="Gly residues" evidence="1">
    <location>
        <begin position="110"/>
        <end position="121"/>
    </location>
</feature>
<sequence length="301" mass="33237">MVSFVLVETENQEVLMNLIQYLTGNSLKFTVASDIRRLFARTYLDIDGNCAADVTSSSGDGNMHRSDLNISASIPQQFSSVMPNLFGVMAKSEPSESPFGRWLSSNQTGSGAGGGGGGNGGTNATMQTDVLCDTSPYLETYPSASASALESRAHQIFASDAAHRGQKRSWHHGQNVHIQPAAIAPKCEEPEKKEKMREVACQNRYACRCGYTTVHRNTIIRHMLKHSNVEGEKNYEFTDMLTPAEAEQIEKLTEECFREYRMVPRSNDDGDELTRTLENIASGADDHNQDMVHHENVTHSS</sequence>
<evidence type="ECO:0000313" key="3">
    <source>
        <dbReference type="Proteomes" id="UP000050761"/>
    </source>
</evidence>
<protein>
    <submittedName>
        <fullName evidence="4">C2H2-type domain-containing protein</fullName>
    </submittedName>
</protein>
<evidence type="ECO:0000313" key="2">
    <source>
        <dbReference type="EMBL" id="VDP54795.1"/>
    </source>
</evidence>
<reference evidence="4" key="2">
    <citation type="submission" date="2019-09" db="UniProtKB">
        <authorList>
            <consortium name="WormBaseParasite"/>
        </authorList>
    </citation>
    <scope>IDENTIFICATION</scope>
</reference>
<dbReference type="WBParaSite" id="HPBE_0002593801-mRNA-1">
    <property type="protein sequence ID" value="HPBE_0002593801-mRNA-1"/>
    <property type="gene ID" value="HPBE_0002593801"/>
</dbReference>
<gene>
    <name evidence="2" type="ORF">HPBE_LOCUS25937</name>
</gene>
<organism evidence="3 4">
    <name type="scientific">Heligmosomoides polygyrus</name>
    <name type="common">Parasitic roundworm</name>
    <dbReference type="NCBI Taxonomy" id="6339"/>
    <lineage>
        <taxon>Eukaryota</taxon>
        <taxon>Metazoa</taxon>
        <taxon>Ecdysozoa</taxon>
        <taxon>Nematoda</taxon>
        <taxon>Chromadorea</taxon>
        <taxon>Rhabditida</taxon>
        <taxon>Rhabditina</taxon>
        <taxon>Rhabditomorpha</taxon>
        <taxon>Strongyloidea</taxon>
        <taxon>Heligmosomidae</taxon>
        <taxon>Heligmosomoides</taxon>
    </lineage>
</organism>
<accession>A0A183GTB8</accession>
<accession>A0A3P8FIF3</accession>
<feature type="region of interest" description="Disordered" evidence="1">
    <location>
        <begin position="281"/>
        <end position="301"/>
    </location>
</feature>
<proteinExistence type="predicted"/>
<evidence type="ECO:0000313" key="4">
    <source>
        <dbReference type="WBParaSite" id="HPBE_0002593801-mRNA-1"/>
    </source>
</evidence>
<reference evidence="2 3" key="1">
    <citation type="submission" date="2018-11" db="EMBL/GenBank/DDBJ databases">
        <authorList>
            <consortium name="Pathogen Informatics"/>
        </authorList>
    </citation>
    <scope>NUCLEOTIDE SEQUENCE [LARGE SCALE GENOMIC DNA]</scope>
</reference>
<feature type="compositionally biased region" description="Basic and acidic residues" evidence="1">
    <location>
        <begin position="284"/>
        <end position="301"/>
    </location>
</feature>
<name>A0A183GTB8_HELPZ</name>
<dbReference type="Proteomes" id="UP000050761">
    <property type="component" value="Unassembled WGS sequence"/>
</dbReference>
<dbReference type="EMBL" id="UZAH01038875">
    <property type="protein sequence ID" value="VDP54795.1"/>
    <property type="molecule type" value="Genomic_DNA"/>
</dbReference>
<dbReference type="OrthoDB" id="5781370at2759"/>
<evidence type="ECO:0000256" key="1">
    <source>
        <dbReference type="SAM" id="MobiDB-lite"/>
    </source>
</evidence>
<feature type="region of interest" description="Disordered" evidence="1">
    <location>
        <begin position="97"/>
        <end position="122"/>
    </location>
</feature>